<dbReference type="EMBL" id="AHCJ01000035">
    <property type="protein sequence ID" value="EOQ62469.1"/>
    <property type="molecule type" value="Genomic_DNA"/>
</dbReference>
<sequence length="38" mass="4616">MYTKFIIIHYEFLLMVFIYIFTHKNETRLAFTGGITNE</sequence>
<protein>
    <submittedName>
        <fullName evidence="2">Uncharacterized protein</fullName>
    </submittedName>
</protein>
<keyword evidence="1" id="KW-0472">Membrane</keyword>
<dbReference type="Proteomes" id="UP000014060">
    <property type="component" value="Unassembled WGS sequence"/>
</dbReference>
<keyword evidence="1" id="KW-0812">Transmembrane</keyword>
<dbReference type="AlphaFoldDB" id="A0ABC9SY01"/>
<proteinExistence type="predicted"/>
<organism evidence="2 3">
    <name type="scientific">Bacillus cereus TIAC219</name>
    <dbReference type="NCBI Taxonomy" id="718222"/>
    <lineage>
        <taxon>Bacteria</taxon>
        <taxon>Bacillati</taxon>
        <taxon>Bacillota</taxon>
        <taxon>Bacilli</taxon>
        <taxon>Bacillales</taxon>
        <taxon>Bacillaceae</taxon>
        <taxon>Bacillus</taxon>
        <taxon>Bacillus cereus group</taxon>
    </lineage>
</organism>
<evidence type="ECO:0000256" key="1">
    <source>
        <dbReference type="SAM" id="Phobius"/>
    </source>
</evidence>
<feature type="transmembrane region" description="Helical" evidence="1">
    <location>
        <begin position="6"/>
        <end position="22"/>
    </location>
</feature>
<name>A0ABC9SY01_BACCE</name>
<reference evidence="2 3" key="1">
    <citation type="submission" date="2013-01" db="EMBL/GenBank/DDBJ databases">
        <title>The Genome Sequence of Bacillus cereus TIAC219.</title>
        <authorList>
            <consortium name="The Broad Institute Genome Sequencing Platform"/>
            <consortium name="The Broad Institute Genome Sequencing Center for Infectious Disease"/>
            <person name="Feldgarden M."/>
            <person name="Van der Auwera G.A."/>
            <person name="Mahillon J."/>
            <person name="Duprez V."/>
            <person name="Timmery S."/>
            <person name="Mattelet C."/>
            <person name="Dierick K."/>
            <person name="Sun M."/>
            <person name="Yu Z."/>
            <person name="Zhu L."/>
            <person name="Hu X."/>
            <person name="Shank E.B."/>
            <person name="Swiecicka I."/>
            <person name="Hansen B.M."/>
            <person name="Andrup L."/>
            <person name="Walker B."/>
            <person name="Young S.K."/>
            <person name="Zeng Q."/>
            <person name="Gargeya S."/>
            <person name="Fitzgerald M."/>
            <person name="Haas B."/>
            <person name="Abouelleil A."/>
            <person name="Alvarado L."/>
            <person name="Arachchi H.M."/>
            <person name="Berlin A.M."/>
            <person name="Chapman S.B."/>
            <person name="Dewar J."/>
            <person name="Goldberg J."/>
            <person name="Griggs A."/>
            <person name="Gujja S."/>
            <person name="Hansen M."/>
            <person name="Howarth C."/>
            <person name="Imamovic A."/>
            <person name="Larimer J."/>
            <person name="McCowan C."/>
            <person name="Murphy C."/>
            <person name="Neiman D."/>
            <person name="Pearson M."/>
            <person name="Priest M."/>
            <person name="Roberts A."/>
            <person name="Saif S."/>
            <person name="Shea T."/>
            <person name="Sisk P."/>
            <person name="Sykes S."/>
            <person name="Wortman J."/>
            <person name="Nusbaum C."/>
            <person name="Birren B."/>
        </authorList>
    </citation>
    <scope>NUCLEOTIDE SEQUENCE [LARGE SCALE GENOMIC DNA]</scope>
    <source>
        <strain evidence="2 3">TIAC219</strain>
    </source>
</reference>
<evidence type="ECO:0000313" key="3">
    <source>
        <dbReference type="Proteomes" id="UP000014060"/>
    </source>
</evidence>
<keyword evidence="1" id="KW-1133">Transmembrane helix</keyword>
<accession>A0ABC9SY01</accession>
<comment type="caution">
    <text evidence="2">The sequence shown here is derived from an EMBL/GenBank/DDBJ whole genome shotgun (WGS) entry which is preliminary data.</text>
</comment>
<gene>
    <name evidence="2" type="ORF">IAY_01384</name>
</gene>
<evidence type="ECO:0000313" key="2">
    <source>
        <dbReference type="EMBL" id="EOQ62469.1"/>
    </source>
</evidence>